<dbReference type="Pfam" id="PF13489">
    <property type="entry name" value="Methyltransf_23"/>
    <property type="match status" value="1"/>
</dbReference>
<name>A0A1M6CYG0_9FLAO</name>
<sequence length="210" mass="25074">MNLPCPLCQTESTFFEEVKTRMYYKCPKCFGIFLSKENYMNSEDEKKHYEYHNNDVEDKGYQNFVSPITNSILNDFNDSHKGLDFGAGTGSAVSKVLKDNNYSIKQYDPFFHNHKELLKKKYDYIASCEVVEHFHHPDEEFKLLKSLLEENGKLYIMTHLYSPEIDFASWYYIKDHTHVFIYQKETMQWIAKQYEFSLVEIENRLIIFTN</sequence>
<dbReference type="GO" id="GO:0032259">
    <property type="term" value="P:methylation"/>
    <property type="evidence" value="ECO:0007669"/>
    <property type="project" value="UniProtKB-KW"/>
</dbReference>
<evidence type="ECO:0000313" key="1">
    <source>
        <dbReference type="EMBL" id="SHI66037.1"/>
    </source>
</evidence>
<proteinExistence type="predicted"/>
<keyword evidence="1" id="KW-0489">Methyltransferase</keyword>
<protein>
    <submittedName>
        <fullName evidence="1">Methyltransferase domain-containing protein</fullName>
    </submittedName>
</protein>
<dbReference type="SUPFAM" id="SSF53335">
    <property type="entry name" value="S-adenosyl-L-methionine-dependent methyltransferases"/>
    <property type="match status" value="1"/>
</dbReference>
<gene>
    <name evidence="1" type="ORF">SAMN05444363_1164</name>
</gene>
<reference evidence="2" key="1">
    <citation type="submission" date="2016-11" db="EMBL/GenBank/DDBJ databases">
        <authorList>
            <person name="Varghese N."/>
            <person name="Submissions S."/>
        </authorList>
    </citation>
    <scope>NUCLEOTIDE SEQUENCE [LARGE SCALE GENOMIC DNA]</scope>
    <source>
        <strain evidence="2">DSM 18829</strain>
    </source>
</reference>
<dbReference type="OrthoDB" id="9816564at2"/>
<dbReference type="EMBL" id="FQZI01000002">
    <property type="protein sequence ID" value="SHI66037.1"/>
    <property type="molecule type" value="Genomic_DNA"/>
</dbReference>
<dbReference type="STRING" id="415425.SAMN05444363_1164"/>
<evidence type="ECO:0000313" key="2">
    <source>
        <dbReference type="Proteomes" id="UP000184488"/>
    </source>
</evidence>
<dbReference type="Proteomes" id="UP000184488">
    <property type="component" value="Unassembled WGS sequence"/>
</dbReference>
<accession>A0A1M6CYG0</accession>
<dbReference type="RefSeq" id="WP_073309453.1">
    <property type="nucleotide sequence ID" value="NZ_FQZI01000002.1"/>
</dbReference>
<dbReference type="AlphaFoldDB" id="A0A1M6CYG0"/>
<dbReference type="GO" id="GO:0008168">
    <property type="term" value="F:methyltransferase activity"/>
    <property type="evidence" value="ECO:0007669"/>
    <property type="project" value="UniProtKB-KW"/>
</dbReference>
<keyword evidence="1" id="KW-0808">Transferase</keyword>
<dbReference type="Gene3D" id="3.40.50.150">
    <property type="entry name" value="Vaccinia Virus protein VP39"/>
    <property type="match status" value="2"/>
</dbReference>
<keyword evidence="2" id="KW-1185">Reference proteome</keyword>
<organism evidence="1 2">
    <name type="scientific">Flavobacterium terrae</name>
    <dbReference type="NCBI Taxonomy" id="415425"/>
    <lineage>
        <taxon>Bacteria</taxon>
        <taxon>Pseudomonadati</taxon>
        <taxon>Bacteroidota</taxon>
        <taxon>Flavobacteriia</taxon>
        <taxon>Flavobacteriales</taxon>
        <taxon>Flavobacteriaceae</taxon>
        <taxon>Flavobacterium</taxon>
    </lineage>
</organism>
<dbReference type="InterPro" id="IPR029063">
    <property type="entry name" value="SAM-dependent_MTases_sf"/>
</dbReference>